<dbReference type="GO" id="GO:0030313">
    <property type="term" value="C:cell envelope"/>
    <property type="evidence" value="ECO:0007669"/>
    <property type="project" value="UniProtKB-SubCell"/>
</dbReference>
<dbReference type="PANTHER" id="PTHR32347:SF23">
    <property type="entry name" value="BLL5650 PROTEIN"/>
    <property type="match status" value="1"/>
</dbReference>
<dbReference type="OrthoDB" id="9778236at2"/>
<evidence type="ECO:0000313" key="9">
    <source>
        <dbReference type="Proteomes" id="UP000017396"/>
    </source>
</evidence>
<dbReference type="PATRIC" id="fig|1183438.3.peg.1306"/>
<gene>
    <name evidence="8" type="ORF">GKIL_1326</name>
</gene>
<dbReference type="InterPro" id="IPR058624">
    <property type="entry name" value="MdtA-like_HH"/>
</dbReference>
<dbReference type="PRINTS" id="PR01490">
    <property type="entry name" value="RTXTOXIND"/>
</dbReference>
<evidence type="ECO:0000259" key="6">
    <source>
        <dbReference type="Pfam" id="PF25876"/>
    </source>
</evidence>
<keyword evidence="5" id="KW-0472">Membrane</keyword>
<sequence length="420" mass="45384">MTQTSSRPSTGQEGERTAEKKPERRLLVALGAGLVLAAGAASIWWYAASQPPSDRLRLSGRLEGYETDIGAKTAGRVDRITVREGDTVRRGQLVVQLYDDEIQAQLRGANARIASARQQQQQSALQIRVLEGQVRQAELNLQQSRGDAQGRIDQAEAQVATAQAQLAQAQAQVGEARANLKLAQADRNRYEQLAREGVVATQQFDQQQTNFEAAKATLAARQAAVLAARKQVAAASGTLTQTRTTALNPELRNAQLDVTQRQLAQARSQLKASQAAVKDAEATRQQLLAQIGYLNITSPIDGVVTARSVEPGAVVTTGKTVLSLIDLSQIYLRGYVPEGQIGKVRVGQKARVFLDSAPDQPLAAHVGVIDPQASFTPENIYFKDERVRQVFGVKILLDRPGGFAKPGMPADGEILLEESK</sequence>
<reference evidence="8 9" key="1">
    <citation type="journal article" date="2013" name="PLoS ONE">
        <title>Cultivation and Complete Genome Sequencing of Gloeobacter kilaueensis sp. nov., from a Lava Cave in Kilauea Caldera, Hawai'i.</title>
        <authorList>
            <person name="Saw J.H."/>
            <person name="Schatz M."/>
            <person name="Brown M.V."/>
            <person name="Kunkel D.D."/>
            <person name="Foster J.S."/>
            <person name="Shick H."/>
            <person name="Christensen S."/>
            <person name="Hou S."/>
            <person name="Wan X."/>
            <person name="Donachie S.P."/>
        </authorList>
    </citation>
    <scope>NUCLEOTIDE SEQUENCE [LARGE SCALE GENOMIC DNA]</scope>
    <source>
        <strain evidence="9">JS</strain>
    </source>
</reference>
<feature type="coiled-coil region" evidence="3">
    <location>
        <begin position="256"/>
        <end position="290"/>
    </location>
</feature>
<evidence type="ECO:0000256" key="1">
    <source>
        <dbReference type="ARBA" id="ARBA00004196"/>
    </source>
</evidence>
<evidence type="ECO:0000256" key="2">
    <source>
        <dbReference type="ARBA" id="ARBA00023054"/>
    </source>
</evidence>
<feature type="transmembrane region" description="Helical" evidence="5">
    <location>
        <begin position="26"/>
        <end position="47"/>
    </location>
</feature>
<keyword evidence="2 3" id="KW-0175">Coiled coil</keyword>
<dbReference type="STRING" id="1183438.GKIL_1326"/>
<feature type="compositionally biased region" description="Basic and acidic residues" evidence="4">
    <location>
        <begin position="13"/>
        <end position="22"/>
    </location>
</feature>
<dbReference type="EMBL" id="CP003587">
    <property type="protein sequence ID" value="AGY57572.1"/>
    <property type="molecule type" value="Genomic_DNA"/>
</dbReference>
<dbReference type="AlphaFoldDB" id="U5QF34"/>
<dbReference type="Proteomes" id="UP000017396">
    <property type="component" value="Chromosome"/>
</dbReference>
<dbReference type="Pfam" id="PF25917">
    <property type="entry name" value="BSH_RND"/>
    <property type="match status" value="1"/>
</dbReference>
<dbReference type="Pfam" id="PF25876">
    <property type="entry name" value="HH_MFP_RND"/>
    <property type="match status" value="1"/>
</dbReference>
<accession>U5QF34</accession>
<dbReference type="Gene3D" id="1.10.287.470">
    <property type="entry name" value="Helix hairpin bin"/>
    <property type="match status" value="1"/>
</dbReference>
<feature type="compositionally biased region" description="Polar residues" evidence="4">
    <location>
        <begin position="1"/>
        <end position="12"/>
    </location>
</feature>
<feature type="domain" description="Multidrug resistance protein MdtA-like alpha-helical hairpin" evidence="6">
    <location>
        <begin position="165"/>
        <end position="232"/>
    </location>
</feature>
<proteinExistence type="predicted"/>
<dbReference type="KEGG" id="glj:GKIL_1326"/>
<feature type="coiled-coil region" evidence="3">
    <location>
        <begin position="99"/>
        <end position="193"/>
    </location>
</feature>
<organism evidence="8 9">
    <name type="scientific">Gloeobacter kilaueensis (strain ATCC BAA-2537 / CCAP 1431/1 / ULC 316 / JS1)</name>
    <dbReference type="NCBI Taxonomy" id="1183438"/>
    <lineage>
        <taxon>Bacteria</taxon>
        <taxon>Bacillati</taxon>
        <taxon>Cyanobacteriota</taxon>
        <taxon>Cyanophyceae</taxon>
        <taxon>Gloeobacterales</taxon>
        <taxon>Gloeobacteraceae</taxon>
        <taxon>Gloeobacter</taxon>
    </lineage>
</organism>
<protein>
    <submittedName>
        <fullName evidence="8">Secretion protein HlyD family protein</fullName>
    </submittedName>
</protein>
<evidence type="ECO:0000256" key="3">
    <source>
        <dbReference type="SAM" id="Coils"/>
    </source>
</evidence>
<name>U5QF34_GLOK1</name>
<dbReference type="SUPFAM" id="SSF111369">
    <property type="entry name" value="HlyD-like secretion proteins"/>
    <property type="match status" value="3"/>
</dbReference>
<dbReference type="HOGENOM" id="CLU_018816_6_3_3"/>
<keyword evidence="9" id="KW-1185">Reference proteome</keyword>
<dbReference type="Gene3D" id="2.40.30.170">
    <property type="match status" value="1"/>
</dbReference>
<keyword evidence="5" id="KW-0812">Transmembrane</keyword>
<dbReference type="PANTHER" id="PTHR32347">
    <property type="entry name" value="EFFLUX SYSTEM COMPONENT YKNX-RELATED"/>
    <property type="match status" value="1"/>
</dbReference>
<dbReference type="Gene3D" id="2.40.50.100">
    <property type="match status" value="2"/>
</dbReference>
<dbReference type="eggNOG" id="COG1566">
    <property type="taxonomic scope" value="Bacteria"/>
</dbReference>
<keyword evidence="5" id="KW-1133">Transmembrane helix</keyword>
<feature type="region of interest" description="Disordered" evidence="4">
    <location>
        <begin position="1"/>
        <end position="22"/>
    </location>
</feature>
<dbReference type="InterPro" id="IPR050465">
    <property type="entry name" value="UPF0194_transport"/>
</dbReference>
<evidence type="ECO:0000256" key="5">
    <source>
        <dbReference type="SAM" id="Phobius"/>
    </source>
</evidence>
<comment type="subcellular location">
    <subcellularLocation>
        <location evidence="1">Cell envelope</location>
    </subcellularLocation>
</comment>
<evidence type="ECO:0000256" key="4">
    <source>
        <dbReference type="SAM" id="MobiDB-lite"/>
    </source>
</evidence>
<dbReference type="RefSeq" id="WP_023172665.1">
    <property type="nucleotide sequence ID" value="NC_022600.1"/>
</dbReference>
<evidence type="ECO:0000259" key="7">
    <source>
        <dbReference type="Pfam" id="PF25917"/>
    </source>
</evidence>
<evidence type="ECO:0000313" key="8">
    <source>
        <dbReference type="EMBL" id="AGY57572.1"/>
    </source>
</evidence>
<dbReference type="InterPro" id="IPR058625">
    <property type="entry name" value="MdtA-like_BSH"/>
</dbReference>
<feature type="domain" description="Multidrug resistance protein MdtA-like barrel-sandwich hybrid" evidence="7">
    <location>
        <begin position="68"/>
        <end position="321"/>
    </location>
</feature>